<sequence length="82" mass="9233">MVRQARHLLGSLLTLVDPENHQQLTETTSDLIFEPQIFGPSMSLSKDNRKVFYSSWLGQCSATLLIRSTQSAPKPSEVDEKK</sequence>
<evidence type="ECO:0000313" key="1">
    <source>
        <dbReference type="EMBL" id="KAI3375736.1"/>
    </source>
</evidence>
<accession>A0ACB8X6Y9</accession>
<organism evidence="1 2">
    <name type="scientific">Scortum barcoo</name>
    <name type="common">barcoo grunter</name>
    <dbReference type="NCBI Taxonomy" id="214431"/>
    <lineage>
        <taxon>Eukaryota</taxon>
        <taxon>Metazoa</taxon>
        <taxon>Chordata</taxon>
        <taxon>Craniata</taxon>
        <taxon>Vertebrata</taxon>
        <taxon>Euteleostomi</taxon>
        <taxon>Actinopterygii</taxon>
        <taxon>Neopterygii</taxon>
        <taxon>Teleostei</taxon>
        <taxon>Neoteleostei</taxon>
        <taxon>Acanthomorphata</taxon>
        <taxon>Eupercaria</taxon>
        <taxon>Centrarchiformes</taxon>
        <taxon>Terapontoidei</taxon>
        <taxon>Terapontidae</taxon>
        <taxon>Scortum</taxon>
    </lineage>
</organism>
<name>A0ACB8X6Y9_9TELE</name>
<evidence type="ECO:0000313" key="2">
    <source>
        <dbReference type="Proteomes" id="UP000831701"/>
    </source>
</evidence>
<keyword evidence="2" id="KW-1185">Reference proteome</keyword>
<dbReference type="EMBL" id="CM041532">
    <property type="protein sequence ID" value="KAI3375736.1"/>
    <property type="molecule type" value="Genomic_DNA"/>
</dbReference>
<proteinExistence type="predicted"/>
<gene>
    <name evidence="1" type="ORF">L3Q82_004035</name>
</gene>
<dbReference type="Proteomes" id="UP000831701">
    <property type="component" value="Chromosome 2"/>
</dbReference>
<protein>
    <submittedName>
        <fullName evidence="1">Uncharacterized protein</fullName>
    </submittedName>
</protein>
<comment type="caution">
    <text evidence="1">The sequence shown here is derived from an EMBL/GenBank/DDBJ whole genome shotgun (WGS) entry which is preliminary data.</text>
</comment>
<reference evidence="1" key="1">
    <citation type="submission" date="2022-04" db="EMBL/GenBank/DDBJ databases">
        <title>Jade perch genome.</title>
        <authorList>
            <person name="Chao B."/>
        </authorList>
    </citation>
    <scope>NUCLEOTIDE SEQUENCE</scope>
    <source>
        <strain evidence="1">CB-2022</strain>
    </source>
</reference>